<dbReference type="InterPro" id="IPR004456">
    <property type="entry name" value="Pglycerate_mutase_ApgM"/>
</dbReference>
<keyword evidence="8" id="KW-0670">Pyruvate</keyword>
<sequence length="410" mass="45784">MKFITLVGDGMGDHPLTELGGRTPLEVANIPRIDDLCRRGEFFLNRTVPEGYPPGSDVANMSLLGYDPRLYYSGRAPLEAAAIGLSLAKNEIVYRCNLVTLEKRADELILKDFSAGSISSEEGATLLADLRKRLQIEGLEEFFFSTGMGYRNILVVKRDYPRLTTIPPHDHIGQDVSKYWAQYQDDPHWQRLLKVVEEVFTNHPVNHARHLAGKNQANMIWLWGEGGTFMIPTLTERFGISGAMVSAVDLLKGLGIAASLATPDIKGATGYLDTNYEGKVEAALTALETMDFVFIHLEAADEAGHRGDLRAKIQAIEDIDNRVMTPLLTELRRRGEAFRLLFTMDHFTPLALRTHTAEPVPTLLYDSREEHLGSGCNFSERECREHAGRKGQTCGPGFEVMAKLLLKERR</sequence>
<dbReference type="PIRSF" id="PIRSF006392">
    <property type="entry name" value="IPGAM_arch"/>
    <property type="match status" value="1"/>
</dbReference>
<dbReference type="RefSeq" id="WP_011188972.1">
    <property type="nucleotide sequence ID" value="NC_006138.1"/>
</dbReference>
<dbReference type="EMBL" id="CR522870">
    <property type="protein sequence ID" value="CAG36460.1"/>
    <property type="molecule type" value="Genomic_DNA"/>
</dbReference>
<dbReference type="OrthoDB" id="9804453at2"/>
<organism evidence="8 9">
    <name type="scientific">Desulfotalea psychrophila (strain LSv54 / DSM 12343)</name>
    <dbReference type="NCBI Taxonomy" id="177439"/>
    <lineage>
        <taxon>Bacteria</taxon>
        <taxon>Pseudomonadati</taxon>
        <taxon>Thermodesulfobacteriota</taxon>
        <taxon>Desulfobulbia</taxon>
        <taxon>Desulfobulbales</taxon>
        <taxon>Desulfocapsaceae</taxon>
        <taxon>Desulfotalea</taxon>
    </lineage>
</organism>
<comment type="similarity">
    <text evidence="4">Belongs to the BPG-independent phosphoglycerate mutase family. A-PGAM subfamily.</text>
</comment>
<dbReference type="InterPro" id="IPR006124">
    <property type="entry name" value="Metalloenzyme"/>
</dbReference>
<keyword evidence="9" id="KW-1185">Reference proteome</keyword>
<dbReference type="NCBIfam" id="TIGR02535">
    <property type="entry name" value="hyp_Hser_kinase"/>
    <property type="match status" value="1"/>
</dbReference>
<dbReference type="PANTHER" id="PTHR31209:SF4">
    <property type="entry name" value="2,3-BISPHOSPHOGLYCERATE-INDEPENDENT PHOSPHOGLYCERATE MUTASE"/>
    <property type="match status" value="1"/>
</dbReference>
<dbReference type="Gene3D" id="3.40.720.10">
    <property type="entry name" value="Alkaline Phosphatase, subunit A"/>
    <property type="match status" value="2"/>
</dbReference>
<dbReference type="eggNOG" id="COG3635">
    <property type="taxonomic scope" value="Bacteria"/>
</dbReference>
<evidence type="ECO:0000256" key="4">
    <source>
        <dbReference type="ARBA" id="ARBA00005524"/>
    </source>
</evidence>
<dbReference type="AlphaFoldDB" id="Q6AMG5"/>
<dbReference type="NCBIfam" id="TIGR00306">
    <property type="entry name" value="apgM"/>
    <property type="match status" value="1"/>
</dbReference>
<evidence type="ECO:0000256" key="6">
    <source>
        <dbReference type="ARBA" id="ARBA00023235"/>
    </source>
</evidence>
<evidence type="ECO:0000259" key="7">
    <source>
        <dbReference type="Pfam" id="PF01676"/>
    </source>
</evidence>
<proteinExistence type="inferred from homology"/>
<dbReference type="SUPFAM" id="SSF53649">
    <property type="entry name" value="Alkaline phosphatase-like"/>
    <property type="match status" value="1"/>
</dbReference>
<dbReference type="KEGG" id="dps:DP1731"/>
<accession>Q6AMG5</accession>
<comment type="function">
    <text evidence="2">Catalyzes the interconversion of 2-phosphoglycerate and 3-phosphoglycerate.</text>
</comment>
<dbReference type="GO" id="GO:0046872">
    <property type="term" value="F:metal ion binding"/>
    <property type="evidence" value="ECO:0007669"/>
    <property type="project" value="InterPro"/>
</dbReference>
<comment type="pathway">
    <text evidence="3">Carbohydrate degradation.</text>
</comment>
<dbReference type="Proteomes" id="UP000000602">
    <property type="component" value="Chromosome"/>
</dbReference>
<feature type="domain" description="Metalloenzyme" evidence="7">
    <location>
        <begin position="1"/>
        <end position="377"/>
    </location>
</feature>
<reference evidence="9" key="1">
    <citation type="journal article" date="2004" name="Environ. Microbiol.">
        <title>The genome of Desulfotalea psychrophila, a sulfate-reducing bacterium from permanently cold Arctic sediments.</title>
        <authorList>
            <person name="Rabus R."/>
            <person name="Ruepp A."/>
            <person name="Frickey T."/>
            <person name="Rattei T."/>
            <person name="Fartmann B."/>
            <person name="Stark M."/>
            <person name="Bauer M."/>
            <person name="Zibat A."/>
            <person name="Lombardot T."/>
            <person name="Becker I."/>
            <person name="Amann J."/>
            <person name="Gellner K."/>
            <person name="Teeling H."/>
            <person name="Leuschner W.D."/>
            <person name="Gloeckner F.-O."/>
            <person name="Lupas A.N."/>
            <person name="Amann R."/>
            <person name="Klenk H.-P."/>
        </authorList>
    </citation>
    <scope>NUCLEOTIDE SEQUENCE [LARGE SCALE GENOMIC DNA]</scope>
    <source>
        <strain evidence="9">DSM 12343 / LSv54</strain>
    </source>
</reference>
<evidence type="ECO:0000256" key="1">
    <source>
        <dbReference type="ARBA" id="ARBA00000370"/>
    </source>
</evidence>
<dbReference type="STRING" id="177439.DP1731"/>
<evidence type="ECO:0000256" key="2">
    <source>
        <dbReference type="ARBA" id="ARBA00002315"/>
    </source>
</evidence>
<dbReference type="HOGENOM" id="CLU_034906_2_0_7"/>
<dbReference type="PANTHER" id="PTHR31209">
    <property type="entry name" value="COFACTOR-INDEPENDENT PHOSPHOGLYCERATE MUTASE"/>
    <property type="match status" value="1"/>
</dbReference>
<protein>
    <submittedName>
        <fullName evidence="8">Probable phosphonopyruvate decarboxylase</fullName>
    </submittedName>
</protein>
<evidence type="ECO:0000256" key="5">
    <source>
        <dbReference type="ARBA" id="ARBA00023152"/>
    </source>
</evidence>
<dbReference type="InterPro" id="IPR023665">
    <property type="entry name" value="ApgAM_prokaryotes"/>
</dbReference>
<dbReference type="Pfam" id="PF10143">
    <property type="entry name" value="PhosphMutase"/>
    <property type="match status" value="1"/>
</dbReference>
<dbReference type="Pfam" id="PF01676">
    <property type="entry name" value="Metalloenzyme"/>
    <property type="match status" value="1"/>
</dbReference>
<evidence type="ECO:0000313" key="8">
    <source>
        <dbReference type="EMBL" id="CAG36460.1"/>
    </source>
</evidence>
<gene>
    <name evidence="8" type="ordered locus">DP1731</name>
</gene>
<evidence type="ECO:0000313" key="9">
    <source>
        <dbReference type="Proteomes" id="UP000000602"/>
    </source>
</evidence>
<evidence type="ECO:0000256" key="3">
    <source>
        <dbReference type="ARBA" id="ARBA00004921"/>
    </source>
</evidence>
<keyword evidence="5" id="KW-0324">Glycolysis</keyword>
<dbReference type="GO" id="GO:0004619">
    <property type="term" value="F:phosphoglycerate mutase activity"/>
    <property type="evidence" value="ECO:0007669"/>
    <property type="project" value="UniProtKB-EC"/>
</dbReference>
<dbReference type="InterPro" id="IPR017850">
    <property type="entry name" value="Alkaline_phosphatase_core_sf"/>
</dbReference>
<dbReference type="CDD" id="cd16011">
    <property type="entry name" value="iPGM_like"/>
    <property type="match status" value="1"/>
</dbReference>
<dbReference type="NCBIfam" id="NF003242">
    <property type="entry name" value="PRK04200.1"/>
    <property type="match status" value="1"/>
</dbReference>
<dbReference type="GO" id="GO:0006096">
    <property type="term" value="P:glycolytic process"/>
    <property type="evidence" value="ECO:0007669"/>
    <property type="project" value="UniProtKB-KW"/>
</dbReference>
<comment type="catalytic activity">
    <reaction evidence="1">
        <text>(2R)-2-phosphoglycerate = (2R)-3-phosphoglycerate</text>
        <dbReference type="Rhea" id="RHEA:15901"/>
        <dbReference type="ChEBI" id="CHEBI:58272"/>
        <dbReference type="ChEBI" id="CHEBI:58289"/>
        <dbReference type="EC" id="5.4.2.12"/>
    </reaction>
</comment>
<keyword evidence="6" id="KW-0413">Isomerase</keyword>
<name>Q6AMG5_DESPS</name>